<evidence type="ECO:0000313" key="3">
    <source>
        <dbReference type="Proteomes" id="UP000028542"/>
    </source>
</evidence>
<keyword evidence="1" id="KW-1133">Transmembrane helix</keyword>
<protein>
    <submittedName>
        <fullName evidence="2">Uncharacterized protein</fullName>
    </submittedName>
</protein>
<sequence length="176" mass="20548">MDKATWMLGIIVPLISAAFGGGISLLIMRKLIMEERKKSKKERAIDINNDKIKSYKELFELNKKIKVFGDKIKNNTIPNWINVESYYRDEFIIEFEEIINNYKFVNGYINDKKINEYAQNVLKLSQIIVVELKDRENYGTTSEKVETCVDTLIEVLNTIEKNILSVVLELSIEKYK</sequence>
<keyword evidence="1" id="KW-0812">Transmembrane</keyword>
<accession>A0A084JHR9</accession>
<dbReference type="Proteomes" id="UP000028542">
    <property type="component" value="Unassembled WGS sequence"/>
</dbReference>
<evidence type="ECO:0000256" key="1">
    <source>
        <dbReference type="SAM" id="Phobius"/>
    </source>
</evidence>
<keyword evidence="1" id="KW-0472">Membrane</keyword>
<feature type="transmembrane region" description="Helical" evidence="1">
    <location>
        <begin position="6"/>
        <end position="28"/>
    </location>
</feature>
<comment type="caution">
    <text evidence="2">The sequence shown here is derived from an EMBL/GenBank/DDBJ whole genome shotgun (WGS) entry which is preliminary data.</text>
</comment>
<proteinExistence type="predicted"/>
<dbReference type="EMBL" id="JPMD01000002">
    <property type="protein sequence ID" value="KEZ88503.1"/>
    <property type="molecule type" value="Genomic_DNA"/>
</dbReference>
<evidence type="ECO:0000313" key="2">
    <source>
        <dbReference type="EMBL" id="KEZ88503.1"/>
    </source>
</evidence>
<organism evidence="2 3">
    <name type="scientific">Clostridium sulfidigenes</name>
    <dbReference type="NCBI Taxonomy" id="318464"/>
    <lineage>
        <taxon>Bacteria</taxon>
        <taxon>Bacillati</taxon>
        <taxon>Bacillota</taxon>
        <taxon>Clostridia</taxon>
        <taxon>Eubacteriales</taxon>
        <taxon>Clostridiaceae</taxon>
        <taxon>Clostridium</taxon>
    </lineage>
</organism>
<dbReference type="AlphaFoldDB" id="A0A084JHR9"/>
<name>A0A084JHR9_9CLOT</name>
<dbReference type="RefSeq" id="WP_035129701.1">
    <property type="nucleotide sequence ID" value="NZ_JPMD01000002.1"/>
</dbReference>
<reference evidence="2 3" key="1">
    <citation type="submission" date="2014-07" db="EMBL/GenBank/DDBJ databases">
        <title>Draft genome of Clostridium sulfidigenes 113A isolated from sediments associated with methane hydrate from Krishna Godavari basin.</title>
        <authorList>
            <person name="Honkalas V.S."/>
            <person name="Dabir A.P."/>
            <person name="Arora P."/>
            <person name="Dhakephalkar P.K."/>
        </authorList>
    </citation>
    <scope>NUCLEOTIDE SEQUENCE [LARGE SCALE GENOMIC DNA]</scope>
    <source>
        <strain evidence="2 3">113A</strain>
    </source>
</reference>
<dbReference type="STRING" id="318464.IO99_02365"/>
<keyword evidence="3" id="KW-1185">Reference proteome</keyword>
<gene>
    <name evidence="2" type="ORF">IO99_02365</name>
</gene>